<evidence type="ECO:0000259" key="5">
    <source>
        <dbReference type="PROSITE" id="PS50234"/>
    </source>
</evidence>
<dbReference type="InterPro" id="IPR052577">
    <property type="entry name" value="VWA7"/>
</dbReference>
<dbReference type="InterPro" id="IPR002035">
    <property type="entry name" value="VWF_A"/>
</dbReference>
<dbReference type="SUPFAM" id="SSF53300">
    <property type="entry name" value="vWA-like"/>
    <property type="match status" value="1"/>
</dbReference>
<accession>A0A267DNA4</accession>
<comment type="caution">
    <text evidence="6">The sequence shown here is derived from an EMBL/GenBank/DDBJ whole genome shotgun (WGS) entry which is preliminary data.</text>
</comment>
<protein>
    <recommendedName>
        <fullName evidence="5">VWFA domain-containing protein</fullName>
    </recommendedName>
</protein>
<organism evidence="6 7">
    <name type="scientific">Macrostomum lignano</name>
    <dbReference type="NCBI Taxonomy" id="282301"/>
    <lineage>
        <taxon>Eukaryota</taxon>
        <taxon>Metazoa</taxon>
        <taxon>Spiralia</taxon>
        <taxon>Lophotrochozoa</taxon>
        <taxon>Platyhelminthes</taxon>
        <taxon>Rhabditophora</taxon>
        <taxon>Macrostomorpha</taxon>
        <taxon>Macrostomida</taxon>
        <taxon>Macrostomidae</taxon>
        <taxon>Macrostomum</taxon>
    </lineage>
</organism>
<keyword evidence="2" id="KW-0964">Secreted</keyword>
<keyword evidence="3" id="KW-0732">Signal</keyword>
<keyword evidence="7" id="KW-1185">Reference proteome</keyword>
<dbReference type="PROSITE" id="PS50234">
    <property type="entry name" value="VWFA"/>
    <property type="match status" value="1"/>
</dbReference>
<reference evidence="6 7" key="1">
    <citation type="submission" date="2017-06" db="EMBL/GenBank/DDBJ databases">
        <title>A platform for efficient transgenesis in Macrostomum lignano, a flatworm model organism for stem cell research.</title>
        <authorList>
            <person name="Berezikov E."/>
        </authorList>
    </citation>
    <scope>NUCLEOTIDE SEQUENCE [LARGE SCALE GENOMIC DNA]</scope>
    <source>
        <strain evidence="6">DV1</strain>
        <tissue evidence="6">Whole organism</tissue>
    </source>
</reference>
<evidence type="ECO:0000256" key="4">
    <source>
        <dbReference type="SAM" id="MobiDB-lite"/>
    </source>
</evidence>
<evidence type="ECO:0000256" key="2">
    <source>
        <dbReference type="ARBA" id="ARBA00022525"/>
    </source>
</evidence>
<feature type="region of interest" description="Disordered" evidence="4">
    <location>
        <begin position="561"/>
        <end position="624"/>
    </location>
</feature>
<dbReference type="Gene3D" id="3.40.50.410">
    <property type="entry name" value="von Willebrand factor, type A domain"/>
    <property type="match status" value="1"/>
</dbReference>
<dbReference type="PANTHER" id="PTHR14905">
    <property type="entry name" value="NG37"/>
    <property type="match status" value="1"/>
</dbReference>
<dbReference type="InterPro" id="IPR056861">
    <property type="entry name" value="HMCN1-like_VWA"/>
</dbReference>
<dbReference type="PANTHER" id="PTHR14905:SF7">
    <property type="entry name" value="VON WILLEBRAND FACTOR A DOMAIN-CONTAINING PROTEIN 7"/>
    <property type="match status" value="1"/>
</dbReference>
<dbReference type="EMBL" id="NIVC01003734">
    <property type="protein sequence ID" value="PAA50029.1"/>
    <property type="molecule type" value="Genomic_DNA"/>
</dbReference>
<dbReference type="SMART" id="SM00327">
    <property type="entry name" value="VWA"/>
    <property type="match status" value="1"/>
</dbReference>
<proteinExistence type="predicted"/>
<dbReference type="AlphaFoldDB" id="A0A267DNA4"/>
<evidence type="ECO:0000313" key="7">
    <source>
        <dbReference type="Proteomes" id="UP000215902"/>
    </source>
</evidence>
<comment type="subcellular location">
    <subcellularLocation>
        <location evidence="1">Secreted</location>
    </subcellularLocation>
</comment>
<evidence type="ECO:0000313" key="6">
    <source>
        <dbReference type="EMBL" id="PAA50029.1"/>
    </source>
</evidence>
<dbReference type="Proteomes" id="UP000215902">
    <property type="component" value="Unassembled WGS sequence"/>
</dbReference>
<dbReference type="Pfam" id="PF25106">
    <property type="entry name" value="VWA_4"/>
    <property type="match status" value="1"/>
</dbReference>
<evidence type="ECO:0000256" key="3">
    <source>
        <dbReference type="ARBA" id="ARBA00022729"/>
    </source>
</evidence>
<feature type="non-terminal residue" evidence="6">
    <location>
        <position position="1"/>
    </location>
</feature>
<gene>
    <name evidence="6" type="ORF">BOX15_Mlig000911g8</name>
</gene>
<sequence>RGSTRCPRGYRRRGRKCLRTVRSCPLNYRRRGRRCVKRCASGRVPRRIRRGVIRCVVVTSKCPLGYSLRRVRRGRRYRFRCVINAGRCARGFRRVKRYRRGFSCVRIVCPRHYRKRGSRCVYRPPKGGSRRCPAGYKKVRGVCKKLNCPAGYVRRGSRCVHTRCPRFYRRVGRFCARIRFVGKCPRGWRRTGRLCRRRVCPSGFKKVGRYCMRKSCPSGFVRRGRACYRARCARGFKKMGSVCIRRCPSGTRTTRYFCIRKRCPKFFRRVGQSCVRARCPSGYVARSYRTRVYLKHRVTGYTKKCTCINGKSSAKPRANSIDVAFVVDVSGSMGRVISAIKKNIVNVINVNAKSRVVDKFILVPFADPKVGPVTISRGRSRLHKSRLIKAVRRMRASGGGDCPEMSQSGMYEALRRVKRNSIVYVFTDASPSRRDKRRQADVLRLSKSKNVQLNFLLTGPMCGKRNSYKNLSKKSKGAWIKMKKVDNAPRFALPQQGHPQGRHRSEDAEPARTILIHQSKENMHLPPHCQNEGPLQVRQLGQMLCQASAKHWPLLQNPEPAKATKTRSPALPASHENWQAVSAAKKRQAIPGSQKATASDCKKPETLLQKQNKKFVQKGQMRTG</sequence>
<dbReference type="InterPro" id="IPR036465">
    <property type="entry name" value="vWFA_dom_sf"/>
</dbReference>
<dbReference type="OrthoDB" id="6161097at2759"/>
<evidence type="ECO:0000256" key="1">
    <source>
        <dbReference type="ARBA" id="ARBA00004613"/>
    </source>
</evidence>
<dbReference type="STRING" id="282301.A0A267DNA4"/>
<dbReference type="CDD" id="cd00198">
    <property type="entry name" value="vWFA"/>
    <property type="match status" value="1"/>
</dbReference>
<name>A0A267DNA4_9PLAT</name>
<feature type="domain" description="VWFA" evidence="5">
    <location>
        <begin position="322"/>
        <end position="495"/>
    </location>
</feature>